<accession>A0ABS8FJ12</accession>
<reference evidence="11 12" key="1">
    <citation type="submission" date="2021-10" db="EMBL/GenBank/DDBJ databases">
        <title>Anaerobic single-cell dispensing facilitates the cultivation of human gut bacteria.</title>
        <authorList>
            <person name="Afrizal A."/>
        </authorList>
    </citation>
    <scope>NUCLEOTIDE SEQUENCE [LARGE SCALE GENOMIC DNA]</scope>
    <source>
        <strain evidence="11 12">CLA-AA-H223</strain>
    </source>
</reference>
<feature type="compositionally biased region" description="Polar residues" evidence="8">
    <location>
        <begin position="113"/>
        <end position="133"/>
    </location>
</feature>
<evidence type="ECO:0000256" key="4">
    <source>
        <dbReference type="ARBA" id="ARBA00022692"/>
    </source>
</evidence>
<feature type="compositionally biased region" description="Polar residues" evidence="8">
    <location>
        <begin position="527"/>
        <end position="540"/>
    </location>
</feature>
<feature type="compositionally biased region" description="Basic residues" evidence="8">
    <location>
        <begin position="152"/>
        <end position="161"/>
    </location>
</feature>
<comment type="subcellular location">
    <subcellularLocation>
        <location evidence="1">Membrane</location>
    </subcellularLocation>
</comment>
<evidence type="ECO:0000313" key="12">
    <source>
        <dbReference type="Proteomes" id="UP001199236"/>
    </source>
</evidence>
<evidence type="ECO:0000313" key="11">
    <source>
        <dbReference type="EMBL" id="MCC2213317.1"/>
    </source>
</evidence>
<sequence>MPQNDRNSRNRKRRRAYDQARDDRRGGQSTQRRGSAGAGSDLGYSGYAGYSSGGHPITNPNYDPDAPRPSRYTERTVNYGSYPDNSITFPTGGRSSQSGQRRTSGGNQRNRRPASSQNRNTQRRPQNAQSRSGQRMRPVQGQNARRDPVRREGRKKRKLTRAAIRRRRLMRRLTALVMLLCVIGAGVYLTVTMLFKISSIQVQTADGVVQEAGGYTSDQILQALDVHLEENIFSFDPGSKAAALEKVFPMLEDIRVERDYPGTVVVRVTEAQPAWAMQTSSGWLTLSGGLKILEKDSAQPAGLPTLYGGEPVSAESGEQLTFAAEPKADSTPDSAADSSASGTVAEEADQRLESLNTLLAALDAAGMSADVTRIEFADVDEMAFLYQDRISVWLGTLNELEYKLKLAKHVLLNEDGKGCAATDTGKLDFTHISMSSTRKFTFAQGEPELPSGYIVPEPVEETPAEEGVTGETAEDTATDGTATDDTVPAEGEAAADAAAETPTDTAAAPAGPEAGPTAQPTPDEGTTPATGDANQTQTTQ</sequence>
<feature type="compositionally biased region" description="Low complexity" evidence="8">
    <location>
        <begin position="478"/>
        <end position="518"/>
    </location>
</feature>
<evidence type="ECO:0000256" key="8">
    <source>
        <dbReference type="SAM" id="MobiDB-lite"/>
    </source>
</evidence>
<evidence type="ECO:0000256" key="5">
    <source>
        <dbReference type="ARBA" id="ARBA00022989"/>
    </source>
</evidence>
<keyword evidence="4 9" id="KW-0812">Transmembrane</keyword>
<feature type="region of interest" description="Disordered" evidence="8">
    <location>
        <begin position="1"/>
        <end position="161"/>
    </location>
</feature>
<dbReference type="Pfam" id="PF08478">
    <property type="entry name" value="POTRA_1"/>
    <property type="match status" value="1"/>
</dbReference>
<proteinExistence type="predicted"/>
<evidence type="ECO:0000259" key="10">
    <source>
        <dbReference type="PROSITE" id="PS51779"/>
    </source>
</evidence>
<evidence type="ECO:0000256" key="7">
    <source>
        <dbReference type="ARBA" id="ARBA00023306"/>
    </source>
</evidence>
<keyword evidence="5 9" id="KW-1133">Transmembrane helix</keyword>
<dbReference type="Proteomes" id="UP001199236">
    <property type="component" value="Unassembled WGS sequence"/>
</dbReference>
<evidence type="ECO:0000256" key="2">
    <source>
        <dbReference type="ARBA" id="ARBA00022475"/>
    </source>
</evidence>
<dbReference type="Gene3D" id="3.10.20.310">
    <property type="entry name" value="membrane protein fhac"/>
    <property type="match status" value="1"/>
</dbReference>
<dbReference type="EMBL" id="JAJEQO010000009">
    <property type="protein sequence ID" value="MCC2213317.1"/>
    <property type="molecule type" value="Genomic_DNA"/>
</dbReference>
<keyword evidence="12" id="KW-1185">Reference proteome</keyword>
<dbReference type="InterPro" id="IPR034746">
    <property type="entry name" value="POTRA"/>
</dbReference>
<dbReference type="PROSITE" id="PS51779">
    <property type="entry name" value="POTRA"/>
    <property type="match status" value="1"/>
</dbReference>
<dbReference type="RefSeq" id="WP_227622605.1">
    <property type="nucleotide sequence ID" value="NZ_JAJEQO010000009.1"/>
</dbReference>
<feature type="region of interest" description="Disordered" evidence="8">
    <location>
        <begin position="461"/>
        <end position="540"/>
    </location>
</feature>
<keyword evidence="6 9" id="KW-0472">Membrane</keyword>
<feature type="compositionally biased region" description="Polar residues" evidence="8">
    <location>
        <begin position="75"/>
        <end position="89"/>
    </location>
</feature>
<evidence type="ECO:0000256" key="3">
    <source>
        <dbReference type="ARBA" id="ARBA00022618"/>
    </source>
</evidence>
<feature type="compositionally biased region" description="Low complexity" evidence="8">
    <location>
        <begin position="91"/>
        <end position="108"/>
    </location>
</feature>
<protein>
    <submittedName>
        <fullName evidence="11">FtsQ-type POTRA domain-containing protein</fullName>
    </submittedName>
</protein>
<keyword evidence="7" id="KW-0131">Cell cycle</keyword>
<feature type="transmembrane region" description="Helical" evidence="9">
    <location>
        <begin position="173"/>
        <end position="195"/>
    </location>
</feature>
<evidence type="ECO:0000256" key="1">
    <source>
        <dbReference type="ARBA" id="ARBA00004370"/>
    </source>
</evidence>
<keyword evidence="2" id="KW-1003">Cell membrane</keyword>
<feature type="domain" description="POTRA" evidence="10">
    <location>
        <begin position="195"/>
        <end position="271"/>
    </location>
</feature>
<gene>
    <name evidence="11" type="ORF">LKD34_07415</name>
</gene>
<feature type="compositionally biased region" description="Basic and acidic residues" evidence="8">
    <location>
        <begin position="16"/>
        <end position="26"/>
    </location>
</feature>
<organism evidence="11 12">
    <name type="scientific">Faecalibacterium hominis</name>
    <name type="common">ex Afrizal et al. 2022</name>
    <dbReference type="NCBI Taxonomy" id="2881265"/>
    <lineage>
        <taxon>Bacteria</taxon>
        <taxon>Bacillati</taxon>
        <taxon>Bacillota</taxon>
        <taxon>Clostridia</taxon>
        <taxon>Eubacteriales</taxon>
        <taxon>Oscillospiraceae</taxon>
        <taxon>Faecalibacterium</taxon>
    </lineage>
</organism>
<keyword evidence="3" id="KW-0132">Cell division</keyword>
<evidence type="ECO:0000256" key="9">
    <source>
        <dbReference type="SAM" id="Phobius"/>
    </source>
</evidence>
<dbReference type="PANTHER" id="PTHR35851:SF1">
    <property type="entry name" value="CELL DIVISION PROTEIN FTSQ"/>
    <property type="match status" value="1"/>
</dbReference>
<evidence type="ECO:0000256" key="6">
    <source>
        <dbReference type="ARBA" id="ARBA00023136"/>
    </source>
</evidence>
<feature type="region of interest" description="Disordered" evidence="8">
    <location>
        <begin position="324"/>
        <end position="347"/>
    </location>
</feature>
<feature type="compositionally biased region" description="Basic and acidic residues" evidence="8">
    <location>
        <begin position="65"/>
        <end position="74"/>
    </location>
</feature>
<feature type="compositionally biased region" description="Low complexity" evidence="8">
    <location>
        <begin position="329"/>
        <end position="341"/>
    </location>
</feature>
<dbReference type="InterPro" id="IPR026579">
    <property type="entry name" value="FtsQ"/>
</dbReference>
<comment type="caution">
    <text evidence="11">The sequence shown here is derived from an EMBL/GenBank/DDBJ whole genome shotgun (WGS) entry which is preliminary data.</text>
</comment>
<name>A0ABS8FJ12_9FIRM</name>
<feature type="compositionally biased region" description="Low complexity" evidence="8">
    <location>
        <begin position="27"/>
        <end position="54"/>
    </location>
</feature>
<dbReference type="InterPro" id="IPR013685">
    <property type="entry name" value="POTRA_FtsQ_type"/>
</dbReference>
<dbReference type="PANTHER" id="PTHR35851">
    <property type="entry name" value="CELL DIVISION PROTEIN FTSQ"/>
    <property type="match status" value="1"/>
</dbReference>